<keyword evidence="4" id="KW-0031">Aminopeptidase</keyword>
<dbReference type="InterPro" id="IPR001375">
    <property type="entry name" value="Peptidase_S9_cat"/>
</dbReference>
<protein>
    <submittedName>
        <fullName evidence="4">Dipeptidyl aminopeptidase/acylaminoacyl peptidase</fullName>
    </submittedName>
</protein>
<dbReference type="SUPFAM" id="SSF82171">
    <property type="entry name" value="DPP6 N-terminal domain-like"/>
    <property type="match status" value="1"/>
</dbReference>
<feature type="domain" description="Peptidase S9 prolyl oligopeptidase catalytic" evidence="3">
    <location>
        <begin position="422"/>
        <end position="631"/>
    </location>
</feature>
<evidence type="ECO:0000313" key="5">
    <source>
        <dbReference type="Proteomes" id="UP000530564"/>
    </source>
</evidence>
<keyword evidence="2" id="KW-0732">Signal</keyword>
<name>A0A840A2R4_9CAUL</name>
<dbReference type="GO" id="GO:0004252">
    <property type="term" value="F:serine-type endopeptidase activity"/>
    <property type="evidence" value="ECO:0007669"/>
    <property type="project" value="TreeGrafter"/>
</dbReference>
<comment type="caution">
    <text evidence="4">The sequence shown here is derived from an EMBL/GenBank/DDBJ whole genome shotgun (WGS) entry which is preliminary data.</text>
</comment>
<reference evidence="4 5" key="1">
    <citation type="submission" date="2020-08" db="EMBL/GenBank/DDBJ databases">
        <title>Genomic Encyclopedia of Type Strains, Phase IV (KMG-IV): sequencing the most valuable type-strain genomes for metagenomic binning, comparative biology and taxonomic classification.</title>
        <authorList>
            <person name="Goeker M."/>
        </authorList>
    </citation>
    <scope>NUCLEOTIDE SEQUENCE [LARGE SCALE GENOMIC DNA]</scope>
    <source>
        <strain evidence="4 5">DSM 21793</strain>
    </source>
</reference>
<dbReference type="Proteomes" id="UP000530564">
    <property type="component" value="Unassembled WGS sequence"/>
</dbReference>
<feature type="signal peptide" evidence="2">
    <location>
        <begin position="1"/>
        <end position="21"/>
    </location>
</feature>
<evidence type="ECO:0000313" key="4">
    <source>
        <dbReference type="EMBL" id="MBB3891791.1"/>
    </source>
</evidence>
<keyword evidence="1" id="KW-0378">Hydrolase</keyword>
<sequence>MLIRVLALAAACLATATIAMAAPLEAYGKLPSIEAAAISPDGERFAVIVTTGENRQIVVKDIATGKDNVINAGAAKVRDLDWASPTHLLITASTTATIPNVIAPRQEYTTVVLYDVVANRQVRLMRDIERGLNIVLGSPVRRTVDGKPAVFVSGIRFDSSGRGRIALYKINLKSGASEMVHEGFPYSEDWVVGADGQPLAASIFDYTSGVWILKVKQPVGWKEVMRSEGYLDRPSLAGLGRDGRSILLFDEEDDQRVLRELNLDGTSGEPIKTIGGSQLIFDPAGHHLIGSRALVGDEFRYDFFGPQDQRLWRSIEAAYRGQHVQLLSWSNNRERMIIRVDSPTEGPGIAYVDWKTKRADWIGSVYRGLTEADIAEVKPVRFKAADGLELSGYLTLPRGREAKKLPLVVLAHGGPAARDTPTFDWWSQALASRGYAVLQVNFRGSSGFGADFLQAGYGQWGRKMQTDLSDGVRHLAGQGIVDPTRACIVGASYGGYAALAGATLDRGVYRCAASVAGVSDLRRMVAWSKTNKGRTVQKYWIRFMGADDPSDPVLRELSPSEKVDGVKTPILLVHGRDDTVVPLEQSNIMQRALEKAGNAPEMVMMSGEDHWLSRGETRLRMLNALTMFLEKNNPPS</sequence>
<gene>
    <name evidence="4" type="ORF">GGQ61_002519</name>
</gene>
<dbReference type="PANTHER" id="PTHR42776">
    <property type="entry name" value="SERINE PEPTIDASE S9 FAMILY MEMBER"/>
    <property type="match status" value="1"/>
</dbReference>
<dbReference type="EMBL" id="JACIDK010000003">
    <property type="protein sequence ID" value="MBB3891791.1"/>
    <property type="molecule type" value="Genomic_DNA"/>
</dbReference>
<dbReference type="GO" id="GO:0004177">
    <property type="term" value="F:aminopeptidase activity"/>
    <property type="evidence" value="ECO:0007669"/>
    <property type="project" value="UniProtKB-KW"/>
</dbReference>
<organism evidence="4 5">
    <name type="scientific">Phenylobacterium haematophilum</name>
    <dbReference type="NCBI Taxonomy" id="98513"/>
    <lineage>
        <taxon>Bacteria</taxon>
        <taxon>Pseudomonadati</taxon>
        <taxon>Pseudomonadota</taxon>
        <taxon>Alphaproteobacteria</taxon>
        <taxon>Caulobacterales</taxon>
        <taxon>Caulobacteraceae</taxon>
        <taxon>Phenylobacterium</taxon>
    </lineage>
</organism>
<evidence type="ECO:0000259" key="3">
    <source>
        <dbReference type="Pfam" id="PF00326"/>
    </source>
</evidence>
<dbReference type="InterPro" id="IPR011042">
    <property type="entry name" value="6-blade_b-propeller_TolB-like"/>
</dbReference>
<keyword evidence="4" id="KW-0645">Protease</keyword>
<evidence type="ECO:0000256" key="2">
    <source>
        <dbReference type="SAM" id="SignalP"/>
    </source>
</evidence>
<dbReference type="Pfam" id="PF00326">
    <property type="entry name" value="Peptidase_S9"/>
    <property type="match status" value="1"/>
</dbReference>
<dbReference type="Gene3D" id="3.40.50.1820">
    <property type="entry name" value="alpha/beta hydrolase"/>
    <property type="match status" value="1"/>
</dbReference>
<evidence type="ECO:0000256" key="1">
    <source>
        <dbReference type="ARBA" id="ARBA00022801"/>
    </source>
</evidence>
<dbReference type="Gene3D" id="2.120.10.30">
    <property type="entry name" value="TolB, C-terminal domain"/>
    <property type="match status" value="1"/>
</dbReference>
<accession>A0A840A2R4</accession>
<dbReference type="AlphaFoldDB" id="A0A840A2R4"/>
<dbReference type="RefSeq" id="WP_183773231.1">
    <property type="nucleotide sequence ID" value="NZ_JACIDK010000003.1"/>
</dbReference>
<keyword evidence="5" id="KW-1185">Reference proteome</keyword>
<dbReference type="SUPFAM" id="SSF53474">
    <property type="entry name" value="alpha/beta-Hydrolases"/>
    <property type="match status" value="1"/>
</dbReference>
<dbReference type="InterPro" id="IPR029058">
    <property type="entry name" value="AB_hydrolase_fold"/>
</dbReference>
<feature type="chain" id="PRO_5032661083" evidence="2">
    <location>
        <begin position="22"/>
        <end position="636"/>
    </location>
</feature>
<proteinExistence type="predicted"/>
<dbReference type="PANTHER" id="PTHR42776:SF27">
    <property type="entry name" value="DIPEPTIDYL PEPTIDASE FAMILY MEMBER 6"/>
    <property type="match status" value="1"/>
</dbReference>
<dbReference type="GO" id="GO:0006508">
    <property type="term" value="P:proteolysis"/>
    <property type="evidence" value="ECO:0007669"/>
    <property type="project" value="InterPro"/>
</dbReference>